<dbReference type="OrthoDB" id="9808690at2"/>
<organism evidence="2 3">
    <name type="scientific">Streptomyces paludis</name>
    <dbReference type="NCBI Taxonomy" id="2282738"/>
    <lineage>
        <taxon>Bacteria</taxon>
        <taxon>Bacillati</taxon>
        <taxon>Actinomycetota</taxon>
        <taxon>Actinomycetes</taxon>
        <taxon>Kitasatosporales</taxon>
        <taxon>Streptomycetaceae</taxon>
        <taxon>Streptomyces</taxon>
    </lineage>
</organism>
<reference evidence="3" key="1">
    <citation type="submission" date="2018-07" db="EMBL/GenBank/DDBJ databases">
        <authorList>
            <person name="Zhao J."/>
        </authorList>
    </citation>
    <scope>NUCLEOTIDE SEQUENCE [LARGE SCALE GENOMIC DNA]</scope>
    <source>
        <strain evidence="3">GSSD-12</strain>
    </source>
</reference>
<dbReference type="AlphaFoldDB" id="A0A345HLC7"/>
<keyword evidence="1" id="KW-0472">Membrane</keyword>
<keyword evidence="1" id="KW-1133">Transmembrane helix</keyword>
<evidence type="ECO:0000313" key="3">
    <source>
        <dbReference type="Proteomes" id="UP000253868"/>
    </source>
</evidence>
<sequence length="375" mass="39896">MPLVTDLLAITLVTVLGWSLPLLTRPELPFGVRVPPGYAADPAVVGERRRHARRVLGLGALAAAVTVVASAAAPDPYGTPAVTLAPALTLALADALLYGLAHRRIRAAKAREGWYAGTRQGITADTRLRTERVRLPWPWLAPAVLVLLATAAVGIARYGGLPPTLPTAHGLAVDASDRVRTTLMTAFAPVLVQAALTLLMPLLTAVLTRARPDLDAARPAGSARRYRAYLARLVRPIAFGTACANLTVLLLALRLWETRPLAGPLPPGPATALTCAPLALAVVAWLVFEFRVGQAGHRLPATPEEAAETSPLVQREDDRHWHLAGFVYANRTDPALFVHQRSGGPTWTMNLGHPATWTLIAALTLLAPLALTATR</sequence>
<dbReference type="KEGG" id="spad:DVK44_07100"/>
<feature type="transmembrane region" description="Helical" evidence="1">
    <location>
        <begin position="186"/>
        <end position="208"/>
    </location>
</feature>
<evidence type="ECO:0008006" key="4">
    <source>
        <dbReference type="Google" id="ProtNLM"/>
    </source>
</evidence>
<dbReference type="EMBL" id="CP031194">
    <property type="protein sequence ID" value="AXG77501.1"/>
    <property type="molecule type" value="Genomic_DNA"/>
</dbReference>
<feature type="transmembrane region" description="Helical" evidence="1">
    <location>
        <begin position="55"/>
        <end position="73"/>
    </location>
</feature>
<accession>A0A345HLC7</accession>
<keyword evidence="3" id="KW-1185">Reference proteome</keyword>
<proteinExistence type="predicted"/>
<feature type="transmembrane region" description="Helical" evidence="1">
    <location>
        <begin position="268"/>
        <end position="288"/>
    </location>
</feature>
<feature type="transmembrane region" description="Helical" evidence="1">
    <location>
        <begin position="229"/>
        <end position="256"/>
    </location>
</feature>
<dbReference type="Proteomes" id="UP000253868">
    <property type="component" value="Chromosome"/>
</dbReference>
<gene>
    <name evidence="2" type="ORF">DVK44_07100</name>
</gene>
<evidence type="ECO:0000313" key="2">
    <source>
        <dbReference type="EMBL" id="AXG77501.1"/>
    </source>
</evidence>
<protein>
    <recommendedName>
        <fullName evidence="4">DUF5808 domain-containing protein</fullName>
    </recommendedName>
</protein>
<feature type="transmembrane region" description="Helical" evidence="1">
    <location>
        <begin position="79"/>
        <end position="101"/>
    </location>
</feature>
<feature type="transmembrane region" description="Helical" evidence="1">
    <location>
        <begin position="137"/>
        <end position="156"/>
    </location>
</feature>
<keyword evidence="1" id="KW-0812">Transmembrane</keyword>
<feature type="transmembrane region" description="Helical" evidence="1">
    <location>
        <begin position="6"/>
        <end position="23"/>
    </location>
</feature>
<evidence type="ECO:0000256" key="1">
    <source>
        <dbReference type="SAM" id="Phobius"/>
    </source>
</evidence>
<name>A0A345HLC7_9ACTN</name>